<dbReference type="InterPro" id="IPR002143">
    <property type="entry name" value="Ribosomal_uL1"/>
</dbReference>
<evidence type="ECO:0000256" key="7">
    <source>
        <dbReference type="ARBA" id="ARBA00023274"/>
    </source>
</evidence>
<dbReference type="Proteomes" id="UP000228528">
    <property type="component" value="Unassembled WGS sequence"/>
</dbReference>
<dbReference type="Gene3D" id="3.40.50.790">
    <property type="match status" value="1"/>
</dbReference>
<dbReference type="PIRSF" id="PIRSF002155">
    <property type="entry name" value="Ribosomal_L1"/>
    <property type="match status" value="1"/>
</dbReference>
<evidence type="ECO:0000256" key="6">
    <source>
        <dbReference type="ARBA" id="ARBA00022980"/>
    </source>
</evidence>
<evidence type="ECO:0000256" key="1">
    <source>
        <dbReference type="ARBA" id="ARBA00010531"/>
    </source>
</evidence>
<keyword evidence="3 9" id="KW-0699">rRNA-binding</keyword>
<evidence type="ECO:0000256" key="8">
    <source>
        <dbReference type="ARBA" id="ARBA00035241"/>
    </source>
</evidence>
<dbReference type="GO" id="GO:0006417">
    <property type="term" value="P:regulation of translation"/>
    <property type="evidence" value="ECO:0007669"/>
    <property type="project" value="UniProtKB-KW"/>
</dbReference>
<dbReference type="GO" id="GO:0015934">
    <property type="term" value="C:large ribosomal subunit"/>
    <property type="evidence" value="ECO:0007669"/>
    <property type="project" value="InterPro"/>
</dbReference>
<evidence type="ECO:0000256" key="3">
    <source>
        <dbReference type="ARBA" id="ARBA00022730"/>
    </source>
</evidence>
<gene>
    <name evidence="9 11" type="primary">rplA</name>
    <name evidence="11" type="ORF">COU30_03985</name>
</gene>
<evidence type="ECO:0000256" key="9">
    <source>
        <dbReference type="HAMAP-Rule" id="MF_01318"/>
    </source>
</evidence>
<comment type="caution">
    <text evidence="11">The sequence shown here is derived from an EMBL/GenBank/DDBJ whole genome shotgun (WGS) entry which is preliminary data.</text>
</comment>
<proteinExistence type="inferred from homology"/>
<dbReference type="PROSITE" id="PS01199">
    <property type="entry name" value="RIBOSOMAL_L1"/>
    <property type="match status" value="1"/>
</dbReference>
<evidence type="ECO:0000256" key="2">
    <source>
        <dbReference type="ARBA" id="ARBA00022491"/>
    </source>
</evidence>
<evidence type="ECO:0000256" key="5">
    <source>
        <dbReference type="ARBA" id="ARBA00022884"/>
    </source>
</evidence>
<reference evidence="12" key="1">
    <citation type="submission" date="2017-09" db="EMBL/GenBank/DDBJ databases">
        <title>Depth-based differentiation of microbial function through sediment-hosted aquifers and enrichment of novel symbionts in the deep terrestrial subsurface.</title>
        <authorList>
            <person name="Probst A.J."/>
            <person name="Ladd B."/>
            <person name="Jarett J.K."/>
            <person name="Geller-Mcgrath D.E."/>
            <person name="Sieber C.M.K."/>
            <person name="Emerson J.B."/>
            <person name="Anantharaman K."/>
            <person name="Thomas B.C."/>
            <person name="Malmstrom R."/>
            <person name="Stieglmeier M."/>
            <person name="Klingl A."/>
            <person name="Woyke T."/>
            <person name="Ryan C.M."/>
            <person name="Banfield J.F."/>
        </authorList>
    </citation>
    <scope>NUCLEOTIDE SEQUENCE [LARGE SCALE GENOMIC DNA]</scope>
</reference>
<dbReference type="PANTHER" id="PTHR36427">
    <property type="entry name" value="54S RIBOSOMAL PROTEIN L1, MITOCHONDRIAL"/>
    <property type="match status" value="1"/>
</dbReference>
<accession>A0A2M6P0S1</accession>
<dbReference type="FunFam" id="3.40.50.790:FF:000001">
    <property type="entry name" value="50S ribosomal protein L1"/>
    <property type="match status" value="1"/>
</dbReference>
<keyword evidence="4 9" id="KW-0810">Translation regulation</keyword>
<keyword evidence="5 9" id="KW-0694">RNA-binding</keyword>
<dbReference type="AlphaFoldDB" id="A0A2M6P0S1"/>
<dbReference type="InterPro" id="IPR023674">
    <property type="entry name" value="Ribosomal_uL1-like"/>
</dbReference>
<evidence type="ECO:0000256" key="4">
    <source>
        <dbReference type="ARBA" id="ARBA00022845"/>
    </source>
</evidence>
<dbReference type="PANTHER" id="PTHR36427:SF3">
    <property type="entry name" value="LARGE RIBOSOMAL SUBUNIT PROTEIN UL1M"/>
    <property type="match status" value="1"/>
</dbReference>
<name>A0A2M6P0S1_9BACT</name>
<protein>
    <recommendedName>
        <fullName evidence="8 9">Large ribosomal subunit protein uL1</fullName>
    </recommendedName>
</protein>
<evidence type="ECO:0000256" key="10">
    <source>
        <dbReference type="RuleBase" id="RU000659"/>
    </source>
</evidence>
<dbReference type="HAMAP" id="MF_01318_B">
    <property type="entry name" value="Ribosomal_uL1_B"/>
    <property type="match status" value="1"/>
</dbReference>
<comment type="function">
    <text evidence="9">Binds directly to 23S rRNA. The L1 stalk is quite mobile in the ribosome, and is involved in E site tRNA release.</text>
</comment>
<dbReference type="InterPro" id="IPR005878">
    <property type="entry name" value="Ribosom_uL1_bac-type"/>
</dbReference>
<dbReference type="InterPro" id="IPR016095">
    <property type="entry name" value="Ribosomal_uL1_3-a/b-sand"/>
</dbReference>
<comment type="similarity">
    <text evidence="1 9 10">Belongs to the universal ribosomal protein uL1 family.</text>
</comment>
<organism evidence="11 12">
    <name type="scientific">Candidatus Magasanikbacteria bacterium CG10_big_fil_rev_8_21_14_0_10_38_6</name>
    <dbReference type="NCBI Taxonomy" id="1974647"/>
    <lineage>
        <taxon>Bacteria</taxon>
        <taxon>Candidatus Magasanikiibacteriota</taxon>
    </lineage>
</organism>
<dbReference type="InterPro" id="IPR023673">
    <property type="entry name" value="Ribosomal_uL1_CS"/>
</dbReference>
<dbReference type="GO" id="GO:0003735">
    <property type="term" value="F:structural constituent of ribosome"/>
    <property type="evidence" value="ECO:0007669"/>
    <property type="project" value="InterPro"/>
</dbReference>
<dbReference type="EMBL" id="PFBW01000175">
    <property type="protein sequence ID" value="PIR77159.1"/>
    <property type="molecule type" value="Genomic_DNA"/>
</dbReference>
<dbReference type="Pfam" id="PF00687">
    <property type="entry name" value="Ribosomal_L1"/>
    <property type="match status" value="1"/>
</dbReference>
<sequence>MSKRMKDLATKIDKTKTYALDEAIALVKETSTVKFDATVELHARLGINPKKTDQLVRGTTTFPHGTGKTKTVAAFVGPNDEAAAKNAGADEVLGEEEITEIKNGKTLTFDIAVATPEMMPKLALIARILGPRGIMPNPKNGTVDKDVAKMVDEMKKGKISFKNDDTANIHQAVGKVSFEETKLKDNILHFIDAIKKVKPTSAKGMYIKGLYLTSSMGPSIKLEIQ</sequence>
<comment type="function">
    <text evidence="9">Protein L1 is also a translational repressor protein, it controls the translation of the L11 operon by binding to its mRNA.</text>
</comment>
<comment type="subunit">
    <text evidence="9">Part of the 50S ribosomal subunit.</text>
</comment>
<keyword evidence="9" id="KW-0820">tRNA-binding</keyword>
<dbReference type="GO" id="GO:0000049">
    <property type="term" value="F:tRNA binding"/>
    <property type="evidence" value="ECO:0007669"/>
    <property type="project" value="UniProtKB-KW"/>
</dbReference>
<keyword evidence="2 9" id="KW-0678">Repressor</keyword>
<dbReference type="InterPro" id="IPR028364">
    <property type="entry name" value="Ribosomal_uL1/biogenesis"/>
</dbReference>
<dbReference type="GO" id="GO:0006412">
    <property type="term" value="P:translation"/>
    <property type="evidence" value="ECO:0007669"/>
    <property type="project" value="UniProtKB-UniRule"/>
</dbReference>
<dbReference type="GO" id="GO:0019843">
    <property type="term" value="F:rRNA binding"/>
    <property type="evidence" value="ECO:0007669"/>
    <property type="project" value="UniProtKB-UniRule"/>
</dbReference>
<keyword evidence="7 9" id="KW-0687">Ribonucleoprotein</keyword>
<dbReference type="NCBIfam" id="TIGR01169">
    <property type="entry name" value="rplA_bact"/>
    <property type="match status" value="1"/>
</dbReference>
<keyword evidence="6 9" id="KW-0689">Ribosomal protein</keyword>
<dbReference type="SUPFAM" id="SSF56808">
    <property type="entry name" value="Ribosomal protein L1"/>
    <property type="match status" value="1"/>
</dbReference>
<dbReference type="Gene3D" id="3.30.190.20">
    <property type="match status" value="1"/>
</dbReference>
<evidence type="ECO:0000313" key="12">
    <source>
        <dbReference type="Proteomes" id="UP000228528"/>
    </source>
</evidence>
<dbReference type="CDD" id="cd00403">
    <property type="entry name" value="Ribosomal_L1"/>
    <property type="match status" value="1"/>
</dbReference>
<evidence type="ECO:0000313" key="11">
    <source>
        <dbReference type="EMBL" id="PIR77159.1"/>
    </source>
</evidence>